<dbReference type="PANTHER" id="PTHR12714">
    <property type="entry name" value="PROTEIN-S ISOPRENYLCYSTEINE O-METHYLTRANSFERASE"/>
    <property type="match status" value="1"/>
</dbReference>
<dbReference type="InterPro" id="IPR007318">
    <property type="entry name" value="Phopholipid_MeTrfase"/>
</dbReference>
<keyword evidence="2 5" id="KW-0812">Transmembrane</keyword>
<keyword evidence="4 5" id="KW-0472">Membrane</keyword>
<gene>
    <name evidence="6" type="ORF">GURASL_10880</name>
</gene>
<evidence type="ECO:0000313" key="6">
    <source>
        <dbReference type="EMBL" id="BDV42165.1"/>
    </source>
</evidence>
<sequence>MKSIGESFAFRNRGKVGFVLAAPLVLLLLVSYPTVGENTTAGIALNVAGWLVFGLYVTFRLWATLFIGSRKDTELQSEGPYSITRNPLYFGTFCFALSTVLLLKSLTLAFVVLVGFFFYSRFVVRAEERFLAGKFGEQFARYCHGTPRFVPALSRFRSPETVTVSLRACRAEAKRLWTAFLFPVAVEIMLQLRMSAHWPHWFRLP</sequence>
<evidence type="ECO:0000256" key="2">
    <source>
        <dbReference type="ARBA" id="ARBA00022692"/>
    </source>
</evidence>
<keyword evidence="3 5" id="KW-1133">Transmembrane helix</keyword>
<dbReference type="Gene3D" id="1.20.120.1630">
    <property type="match status" value="1"/>
</dbReference>
<evidence type="ECO:0000256" key="5">
    <source>
        <dbReference type="SAM" id="Phobius"/>
    </source>
</evidence>
<protein>
    <submittedName>
        <fullName evidence="6">Sodium:proton antiporter</fullName>
    </submittedName>
</protein>
<evidence type="ECO:0000256" key="3">
    <source>
        <dbReference type="ARBA" id="ARBA00022989"/>
    </source>
</evidence>
<dbReference type="EMBL" id="AP027151">
    <property type="protein sequence ID" value="BDV42165.1"/>
    <property type="molecule type" value="Genomic_DNA"/>
</dbReference>
<dbReference type="PANTHER" id="PTHR12714:SF9">
    <property type="entry name" value="PROTEIN-S-ISOPRENYLCYSTEINE O-METHYLTRANSFERASE"/>
    <property type="match status" value="1"/>
</dbReference>
<organism evidence="6 7">
    <name type="scientific">Geotalea uraniireducens</name>
    <dbReference type="NCBI Taxonomy" id="351604"/>
    <lineage>
        <taxon>Bacteria</taxon>
        <taxon>Pseudomonadati</taxon>
        <taxon>Thermodesulfobacteriota</taxon>
        <taxon>Desulfuromonadia</taxon>
        <taxon>Geobacterales</taxon>
        <taxon>Geobacteraceae</taxon>
        <taxon>Geotalea</taxon>
    </lineage>
</organism>
<keyword evidence="7" id="KW-1185">Reference proteome</keyword>
<evidence type="ECO:0000313" key="7">
    <source>
        <dbReference type="Proteomes" id="UP001317705"/>
    </source>
</evidence>
<feature type="transmembrane region" description="Helical" evidence="5">
    <location>
        <begin position="16"/>
        <end position="35"/>
    </location>
</feature>
<dbReference type="RefSeq" id="WP_282002443.1">
    <property type="nucleotide sequence ID" value="NZ_AP027151.1"/>
</dbReference>
<dbReference type="Pfam" id="PF04191">
    <property type="entry name" value="PEMT"/>
    <property type="match status" value="1"/>
</dbReference>
<evidence type="ECO:0000256" key="4">
    <source>
        <dbReference type="ARBA" id="ARBA00023136"/>
    </source>
</evidence>
<dbReference type="Proteomes" id="UP001317705">
    <property type="component" value="Chromosome"/>
</dbReference>
<evidence type="ECO:0000256" key="1">
    <source>
        <dbReference type="ARBA" id="ARBA00004127"/>
    </source>
</evidence>
<accession>A0ABN6VVP5</accession>
<comment type="subcellular location">
    <subcellularLocation>
        <location evidence="1">Endomembrane system</location>
        <topology evidence="1">Multi-pass membrane protein</topology>
    </subcellularLocation>
</comment>
<reference evidence="6 7" key="1">
    <citation type="submission" date="2022-12" db="EMBL/GenBank/DDBJ databases">
        <title>Polyphasic characterization of Geotalea uranireducens NIT-SL11 newly isolated from a complex of sewage sludge and microbially reduced graphene oxide.</title>
        <authorList>
            <person name="Xie L."/>
            <person name="Yoshida N."/>
            <person name="Meng L."/>
        </authorList>
    </citation>
    <scope>NUCLEOTIDE SEQUENCE [LARGE SCALE GENOMIC DNA]</scope>
    <source>
        <strain evidence="6 7">NIT-SL11</strain>
    </source>
</reference>
<name>A0ABN6VVP5_9BACT</name>
<feature type="transmembrane region" description="Helical" evidence="5">
    <location>
        <begin position="47"/>
        <end position="68"/>
    </location>
</feature>
<feature type="transmembrane region" description="Helical" evidence="5">
    <location>
        <begin position="88"/>
        <end position="119"/>
    </location>
</feature>
<proteinExistence type="predicted"/>